<keyword evidence="5" id="KW-1185">Reference proteome</keyword>
<evidence type="ECO:0000313" key="4">
    <source>
        <dbReference type="Proteomes" id="UP001059546"/>
    </source>
</evidence>
<dbReference type="GO" id="GO:0003779">
    <property type="term" value="F:actin binding"/>
    <property type="evidence" value="ECO:0007669"/>
    <property type="project" value="InterPro"/>
</dbReference>
<feature type="domain" description="ADF-H" evidence="1">
    <location>
        <begin position="2"/>
        <end position="150"/>
    </location>
</feature>
<dbReference type="PROSITE" id="PS51263">
    <property type="entry name" value="ADF_H"/>
    <property type="match status" value="1"/>
</dbReference>
<dbReference type="Pfam" id="PF00241">
    <property type="entry name" value="Cofilin_ADF"/>
    <property type="match status" value="1"/>
</dbReference>
<reference evidence="3 5" key="2">
    <citation type="submission" date="2023-02" db="EMBL/GenBank/DDBJ databases">
        <title>Encephalitozoon hellem ATCC 50451 complete genome.</title>
        <authorList>
            <person name="Mascarenhas dos Santos A.C."/>
            <person name="Julian A.T."/>
            <person name="Pombert J.-F."/>
        </authorList>
    </citation>
    <scope>NUCLEOTIDE SEQUENCE [LARGE SCALE GENOMIC DNA]</scope>
    <source>
        <strain evidence="3 5">ATCC 50451</strain>
    </source>
</reference>
<protein>
    <submittedName>
        <fullName evidence="3">GMF gamma</fullName>
    </submittedName>
    <submittedName>
        <fullName evidence="2">Glia maturation factor gamma</fullName>
    </submittedName>
</protein>
<dbReference type="Gene3D" id="3.40.20.10">
    <property type="entry name" value="Severin"/>
    <property type="match status" value="1"/>
</dbReference>
<dbReference type="Proteomes" id="UP001059546">
    <property type="component" value="Chromosome X"/>
</dbReference>
<dbReference type="Proteomes" id="UP001217963">
    <property type="component" value="Chromosome X"/>
</dbReference>
<dbReference type="SUPFAM" id="SSF55753">
    <property type="entry name" value="Actin depolymerizing proteins"/>
    <property type="match status" value="1"/>
</dbReference>
<gene>
    <name evidence="2" type="ORF">GPU96_10g19060</name>
    <name evidence="3" type="ORF">PFJ87_10g00530</name>
</gene>
<dbReference type="InterPro" id="IPR029006">
    <property type="entry name" value="ADF-H/Gelsolin-like_dom_sf"/>
</dbReference>
<organism evidence="2 4">
    <name type="scientific">Encephalitozoon hellem</name>
    <name type="common">Microsporidian parasite</name>
    <dbReference type="NCBI Taxonomy" id="27973"/>
    <lineage>
        <taxon>Eukaryota</taxon>
        <taxon>Fungi</taxon>
        <taxon>Fungi incertae sedis</taxon>
        <taxon>Microsporidia</taxon>
        <taxon>Unikaryonidae</taxon>
        <taxon>Encephalitozoon</taxon>
    </lineage>
</organism>
<evidence type="ECO:0000259" key="1">
    <source>
        <dbReference type="PROSITE" id="PS51263"/>
    </source>
</evidence>
<proteinExistence type="predicted"/>
<dbReference type="SMART" id="SM00102">
    <property type="entry name" value="ADF"/>
    <property type="match status" value="1"/>
</dbReference>
<dbReference type="EMBL" id="CP075156">
    <property type="protein sequence ID" value="UTX44117.1"/>
    <property type="molecule type" value="Genomic_DNA"/>
</dbReference>
<sequence length="155" mass="17766">MNLSIPGLDLIRSEISEIRSGNLRYTIAYLSIKEPISLSVVKSGGRTKNFDYKRKYTIEELRETFDEFLGGINEKDPCLVVYDFIHFDNDGIQKNTLCLISYIPEHLMPLEKVAYSTNVLNLKDLLDISVHIPIKKKSDFIFDDIAEKCAASRMK</sequence>
<dbReference type="AlphaFoldDB" id="A0A9Q9CBD9"/>
<accession>A0A9Q9CBD9</accession>
<dbReference type="OrthoDB" id="10249245at2759"/>
<evidence type="ECO:0000313" key="2">
    <source>
        <dbReference type="EMBL" id="UTX44117.1"/>
    </source>
</evidence>
<reference evidence="2" key="1">
    <citation type="submission" date="2021-05" db="EMBL/GenBank/DDBJ databases">
        <title>Encephalitozoon hellem ATCC 50604 Complete Genome.</title>
        <authorList>
            <person name="Mascarenhas dos Santos A.C."/>
            <person name="Julian A.T."/>
            <person name="Pombert J.-F."/>
        </authorList>
    </citation>
    <scope>NUCLEOTIDE SEQUENCE</scope>
    <source>
        <strain evidence="2">ATCC 50604</strain>
    </source>
</reference>
<name>A0A9Q9CBD9_ENCHE</name>
<dbReference type="CDD" id="cd00013">
    <property type="entry name" value="ADF_gelsolin"/>
    <property type="match status" value="1"/>
</dbReference>
<evidence type="ECO:0000313" key="5">
    <source>
        <dbReference type="Proteomes" id="UP001217963"/>
    </source>
</evidence>
<dbReference type="InterPro" id="IPR002108">
    <property type="entry name" value="ADF-H"/>
</dbReference>
<dbReference type="EMBL" id="CP119071">
    <property type="protein sequence ID" value="WEL39606.1"/>
    <property type="molecule type" value="Genomic_DNA"/>
</dbReference>
<evidence type="ECO:0000313" key="3">
    <source>
        <dbReference type="EMBL" id="WEL39606.1"/>
    </source>
</evidence>